<name>A0A8B6GMS6_MYTGA</name>
<sequence>MTQTGDLNGNIGGFSIKILSSQGCLDASCDTLLFNVTANDNGVKGDGSMCFSNLMIMVVSIGIFFSLRGS</sequence>
<dbReference type="Proteomes" id="UP000596742">
    <property type="component" value="Unassembled WGS sequence"/>
</dbReference>
<protein>
    <submittedName>
        <fullName evidence="2">Uncharacterized protein</fullName>
    </submittedName>
</protein>
<keyword evidence="1" id="KW-1133">Transmembrane helix</keyword>
<evidence type="ECO:0000313" key="2">
    <source>
        <dbReference type="EMBL" id="VDI66296.1"/>
    </source>
</evidence>
<keyword evidence="1" id="KW-0472">Membrane</keyword>
<keyword evidence="1" id="KW-0812">Transmembrane</keyword>
<gene>
    <name evidence="2" type="ORF">MGAL_10B021129</name>
</gene>
<dbReference type="AlphaFoldDB" id="A0A8B6GMS6"/>
<evidence type="ECO:0000256" key="1">
    <source>
        <dbReference type="SAM" id="Phobius"/>
    </source>
</evidence>
<proteinExistence type="predicted"/>
<reference evidence="2" key="1">
    <citation type="submission" date="2018-11" db="EMBL/GenBank/DDBJ databases">
        <authorList>
            <person name="Alioto T."/>
            <person name="Alioto T."/>
        </authorList>
    </citation>
    <scope>NUCLEOTIDE SEQUENCE</scope>
</reference>
<dbReference type="EMBL" id="UYJE01008695">
    <property type="protein sequence ID" value="VDI66296.1"/>
    <property type="molecule type" value="Genomic_DNA"/>
</dbReference>
<keyword evidence="3" id="KW-1185">Reference proteome</keyword>
<accession>A0A8B6GMS6</accession>
<feature type="transmembrane region" description="Helical" evidence="1">
    <location>
        <begin position="51"/>
        <end position="67"/>
    </location>
</feature>
<evidence type="ECO:0000313" key="3">
    <source>
        <dbReference type="Proteomes" id="UP000596742"/>
    </source>
</evidence>
<comment type="caution">
    <text evidence="2">The sequence shown here is derived from an EMBL/GenBank/DDBJ whole genome shotgun (WGS) entry which is preliminary data.</text>
</comment>
<organism evidence="2 3">
    <name type="scientific">Mytilus galloprovincialis</name>
    <name type="common">Mediterranean mussel</name>
    <dbReference type="NCBI Taxonomy" id="29158"/>
    <lineage>
        <taxon>Eukaryota</taxon>
        <taxon>Metazoa</taxon>
        <taxon>Spiralia</taxon>
        <taxon>Lophotrochozoa</taxon>
        <taxon>Mollusca</taxon>
        <taxon>Bivalvia</taxon>
        <taxon>Autobranchia</taxon>
        <taxon>Pteriomorphia</taxon>
        <taxon>Mytilida</taxon>
        <taxon>Mytiloidea</taxon>
        <taxon>Mytilidae</taxon>
        <taxon>Mytilinae</taxon>
        <taxon>Mytilus</taxon>
    </lineage>
</organism>